<gene>
    <name evidence="2" type="ORF">PGLA2088_LOCUS38667</name>
</gene>
<dbReference type="EMBL" id="CAJNNW010032833">
    <property type="protein sequence ID" value="CAE8715633.1"/>
    <property type="molecule type" value="Genomic_DNA"/>
</dbReference>
<protein>
    <submittedName>
        <fullName evidence="2">Uncharacterized protein</fullName>
    </submittedName>
</protein>
<sequence>MNTPYLVITHRRFCVSCRRDVDNEETVINDDDMPVHLGCGTVLDIEGAQMAEGSGRCLGDDLVCQVIDGQSGAEADWLAAQRAILASLPGSKGKKSSRVALDALAAAAAAAKPRQVSSVAPPPVVRDLQLLGVDSCGKRRKGREGTAAEVPAPLHGRRNTAGCMDEEPSSFLTGAPWRNSVER</sequence>
<organism evidence="2 3">
    <name type="scientific">Polarella glacialis</name>
    <name type="common">Dinoflagellate</name>
    <dbReference type="NCBI Taxonomy" id="89957"/>
    <lineage>
        <taxon>Eukaryota</taxon>
        <taxon>Sar</taxon>
        <taxon>Alveolata</taxon>
        <taxon>Dinophyceae</taxon>
        <taxon>Suessiales</taxon>
        <taxon>Suessiaceae</taxon>
        <taxon>Polarella</taxon>
    </lineage>
</organism>
<dbReference type="Proteomes" id="UP000626109">
    <property type="component" value="Unassembled WGS sequence"/>
</dbReference>
<accession>A0A813KYE4</accession>
<evidence type="ECO:0000313" key="3">
    <source>
        <dbReference type="Proteomes" id="UP000626109"/>
    </source>
</evidence>
<evidence type="ECO:0000256" key="1">
    <source>
        <dbReference type="SAM" id="MobiDB-lite"/>
    </source>
</evidence>
<dbReference type="AlphaFoldDB" id="A0A813KYE4"/>
<reference evidence="2" key="1">
    <citation type="submission" date="2021-02" db="EMBL/GenBank/DDBJ databases">
        <authorList>
            <person name="Dougan E. K."/>
            <person name="Rhodes N."/>
            <person name="Thang M."/>
            <person name="Chan C."/>
        </authorList>
    </citation>
    <scope>NUCLEOTIDE SEQUENCE</scope>
</reference>
<name>A0A813KYE4_POLGL</name>
<comment type="caution">
    <text evidence="2">The sequence shown here is derived from an EMBL/GenBank/DDBJ whole genome shotgun (WGS) entry which is preliminary data.</text>
</comment>
<feature type="region of interest" description="Disordered" evidence="1">
    <location>
        <begin position="138"/>
        <end position="183"/>
    </location>
</feature>
<evidence type="ECO:0000313" key="2">
    <source>
        <dbReference type="EMBL" id="CAE8715633.1"/>
    </source>
</evidence>
<proteinExistence type="predicted"/>